<organism evidence="1 2">
    <name type="scientific">Phaeodactylum tricornutum (strain CCAP 1055/1)</name>
    <dbReference type="NCBI Taxonomy" id="556484"/>
    <lineage>
        <taxon>Eukaryota</taxon>
        <taxon>Sar</taxon>
        <taxon>Stramenopiles</taxon>
        <taxon>Ochrophyta</taxon>
        <taxon>Bacillariophyta</taxon>
        <taxon>Bacillariophyceae</taxon>
        <taxon>Bacillariophycidae</taxon>
        <taxon>Naviculales</taxon>
        <taxon>Phaeodactylaceae</taxon>
        <taxon>Phaeodactylum</taxon>
    </lineage>
</organism>
<sequence>MPTVAAKKPNLPRWAQVLPPRFEVPKLDALDLVEEETFLRTQCCQALYRQVDKATHEALEALCQPVLNALDHMVQDSTIPWTEDDTDLPVDEVRSSEASPRKRARLLEDEWYRNLAVEPPSRYDPLLLPLLHVQGPWSGLDRYELMRHVVQTRKHTRNRSATVWLQPPTVQRQQPLLSHHWWVEEITRQCLLQESALPDLVQNPKSQQQLSLTERLVAWASTTDSFDNIVVFCQVEDNAFYQTAWQDFLQWIASRRLHDGLPFVCVLLGPHPDRRPIPWRSQGALPIWVESCSFPTARKILQCTLDNLHGNPNYHFCLPLKDSLAIFLEYEFRDIHGSAVRLLSLLKQIVAHGLTIKGSFLGVPREALQDDERRRLAWFQVDCTARNYVWPEDGSARSVVEWQCSFEQHRLQAAVARQVMSLIHPSTIFPMLSKRNLNLGFGKALDGNTRREILQLLVSYRSISKIPDMHTILNTVIVLVDRCTYPNEILQCVEGLHNDWINTFDAKFGGQTRDEVILSSLMAQFRRHTVVAMLSNLVEYDCLTVENISCRLPSLLMQHIRNRISIPQQEWFDGFCVQSRSLAVDRQEIFELFICGVNFLKMQGLVRERKAFGRDEVVYDKATLVWCSGD</sequence>
<dbReference type="RefSeq" id="XP_002182390.1">
    <property type="nucleotide sequence ID" value="XM_002182354.1"/>
</dbReference>
<keyword evidence="2" id="KW-1185">Reference proteome</keyword>
<dbReference type="EMBL" id="CM000617">
    <property type="protein sequence ID" value="EEC46291.1"/>
    <property type="molecule type" value="Genomic_DNA"/>
</dbReference>
<dbReference type="PaxDb" id="2850-Phatr47916"/>
<dbReference type="KEGG" id="pti:PHATRDRAFT_47916"/>
<dbReference type="AlphaFoldDB" id="B7G5C5"/>
<dbReference type="HOGENOM" id="CLU_434442_0_0_1"/>
<dbReference type="InParanoid" id="B7G5C5"/>
<reference evidence="2" key="2">
    <citation type="submission" date="2008-08" db="EMBL/GenBank/DDBJ databases">
        <authorList>
            <consortium name="Diatom Consortium"/>
            <person name="Grigoriev I."/>
            <person name="Grimwood J."/>
            <person name="Kuo A."/>
            <person name="Otillar R.P."/>
            <person name="Salamov A."/>
            <person name="Detter J.C."/>
            <person name="Lindquist E."/>
            <person name="Shapiro H."/>
            <person name="Lucas S."/>
            <person name="Glavina del Rio T."/>
            <person name="Pitluck S."/>
            <person name="Rokhsar D."/>
            <person name="Bowler C."/>
        </authorList>
    </citation>
    <scope>GENOME REANNOTATION</scope>
    <source>
        <strain evidence="2">CCAP 1055/1</strain>
    </source>
</reference>
<name>B7G5C5_PHATC</name>
<protein>
    <submittedName>
        <fullName evidence="1">Uncharacterized protein</fullName>
    </submittedName>
</protein>
<dbReference type="GeneID" id="7203175"/>
<dbReference type="OrthoDB" id="10682551at2759"/>
<proteinExistence type="predicted"/>
<reference evidence="1 2" key="1">
    <citation type="journal article" date="2008" name="Nature">
        <title>The Phaeodactylum genome reveals the evolutionary history of diatom genomes.</title>
        <authorList>
            <person name="Bowler C."/>
            <person name="Allen A.E."/>
            <person name="Badger J.H."/>
            <person name="Grimwood J."/>
            <person name="Jabbari K."/>
            <person name="Kuo A."/>
            <person name="Maheswari U."/>
            <person name="Martens C."/>
            <person name="Maumus F."/>
            <person name="Otillar R.P."/>
            <person name="Rayko E."/>
            <person name="Salamov A."/>
            <person name="Vandepoele K."/>
            <person name="Beszteri B."/>
            <person name="Gruber A."/>
            <person name="Heijde M."/>
            <person name="Katinka M."/>
            <person name="Mock T."/>
            <person name="Valentin K."/>
            <person name="Verret F."/>
            <person name="Berges J.A."/>
            <person name="Brownlee C."/>
            <person name="Cadoret J.P."/>
            <person name="Chiovitti A."/>
            <person name="Choi C.J."/>
            <person name="Coesel S."/>
            <person name="De Martino A."/>
            <person name="Detter J.C."/>
            <person name="Durkin C."/>
            <person name="Falciatore A."/>
            <person name="Fournet J."/>
            <person name="Haruta M."/>
            <person name="Huysman M.J."/>
            <person name="Jenkins B.D."/>
            <person name="Jiroutova K."/>
            <person name="Jorgensen R.E."/>
            <person name="Joubert Y."/>
            <person name="Kaplan A."/>
            <person name="Kroger N."/>
            <person name="Kroth P.G."/>
            <person name="La Roche J."/>
            <person name="Lindquist E."/>
            <person name="Lommer M."/>
            <person name="Martin-Jezequel V."/>
            <person name="Lopez P.J."/>
            <person name="Lucas S."/>
            <person name="Mangogna M."/>
            <person name="McGinnis K."/>
            <person name="Medlin L.K."/>
            <person name="Montsant A."/>
            <person name="Oudot-Le Secq M.P."/>
            <person name="Napoli C."/>
            <person name="Obornik M."/>
            <person name="Parker M.S."/>
            <person name="Petit J.L."/>
            <person name="Porcel B.M."/>
            <person name="Poulsen N."/>
            <person name="Robison M."/>
            <person name="Rychlewski L."/>
            <person name="Rynearson T.A."/>
            <person name="Schmutz J."/>
            <person name="Shapiro H."/>
            <person name="Siaut M."/>
            <person name="Stanley M."/>
            <person name="Sussman M.R."/>
            <person name="Taylor A.R."/>
            <person name="Vardi A."/>
            <person name="von Dassow P."/>
            <person name="Vyverman W."/>
            <person name="Willis A."/>
            <person name="Wyrwicz L.S."/>
            <person name="Rokhsar D.S."/>
            <person name="Weissenbach J."/>
            <person name="Armbrust E.V."/>
            <person name="Green B.R."/>
            <person name="Van de Peer Y."/>
            <person name="Grigoriev I.V."/>
        </authorList>
    </citation>
    <scope>NUCLEOTIDE SEQUENCE [LARGE SCALE GENOMIC DNA]</scope>
    <source>
        <strain evidence="1 2">CCAP 1055/1</strain>
    </source>
</reference>
<gene>
    <name evidence="1" type="ORF">PHATRDRAFT_47916</name>
</gene>
<evidence type="ECO:0000313" key="1">
    <source>
        <dbReference type="EMBL" id="EEC46291.1"/>
    </source>
</evidence>
<accession>B7G5C5</accession>
<dbReference type="Proteomes" id="UP000000759">
    <property type="component" value="Chromosome 15"/>
</dbReference>
<evidence type="ECO:0000313" key="2">
    <source>
        <dbReference type="Proteomes" id="UP000000759"/>
    </source>
</evidence>